<gene>
    <name evidence="1" type="ORF">EX30DRAFT_85551</name>
</gene>
<dbReference type="InParanoid" id="A0A4V3SJD3"/>
<dbReference type="EMBL" id="ML220113">
    <property type="protein sequence ID" value="TGZ83565.1"/>
    <property type="molecule type" value="Genomic_DNA"/>
</dbReference>
<sequence>MKGSDGSERRSTVTTENLYSPICLFTLPLQRTRPFSCPQLQAGLPSPSPFPSRCSVTIQRQRRVMTVLKQPRILPPPDPSTYSTLPNPIPAFDPCPLSPKNDLAVRQSTFLPPSGRFPQHSTSL</sequence>
<protein>
    <submittedName>
        <fullName evidence="1">Uncharacterized protein</fullName>
    </submittedName>
</protein>
<evidence type="ECO:0000313" key="1">
    <source>
        <dbReference type="EMBL" id="TGZ83565.1"/>
    </source>
</evidence>
<evidence type="ECO:0000313" key="2">
    <source>
        <dbReference type="Proteomes" id="UP000298138"/>
    </source>
</evidence>
<name>A0A4V3SJD3_9PEZI</name>
<dbReference type="Proteomes" id="UP000298138">
    <property type="component" value="Unassembled WGS sequence"/>
</dbReference>
<proteinExistence type="predicted"/>
<accession>A0A4V3SJD3</accession>
<organism evidence="1 2">
    <name type="scientific">Ascodesmis nigricans</name>
    <dbReference type="NCBI Taxonomy" id="341454"/>
    <lineage>
        <taxon>Eukaryota</taxon>
        <taxon>Fungi</taxon>
        <taxon>Dikarya</taxon>
        <taxon>Ascomycota</taxon>
        <taxon>Pezizomycotina</taxon>
        <taxon>Pezizomycetes</taxon>
        <taxon>Pezizales</taxon>
        <taxon>Ascodesmidaceae</taxon>
        <taxon>Ascodesmis</taxon>
    </lineage>
</organism>
<dbReference type="AlphaFoldDB" id="A0A4V3SJD3"/>
<reference evidence="1 2" key="1">
    <citation type="submission" date="2019-04" db="EMBL/GenBank/DDBJ databases">
        <title>Comparative genomics and transcriptomics to analyze fruiting body development in filamentous ascomycetes.</title>
        <authorList>
            <consortium name="DOE Joint Genome Institute"/>
            <person name="Lutkenhaus R."/>
            <person name="Traeger S."/>
            <person name="Breuer J."/>
            <person name="Kuo A."/>
            <person name="Lipzen A."/>
            <person name="Pangilinan J."/>
            <person name="Dilworth D."/>
            <person name="Sandor L."/>
            <person name="Poggeler S."/>
            <person name="Barry K."/>
            <person name="Grigoriev I.V."/>
            <person name="Nowrousian M."/>
        </authorList>
    </citation>
    <scope>NUCLEOTIDE SEQUENCE [LARGE SCALE GENOMIC DNA]</scope>
    <source>
        <strain evidence="1 2">CBS 389.68</strain>
    </source>
</reference>
<keyword evidence="2" id="KW-1185">Reference proteome</keyword>